<gene>
    <name evidence="1" type="ORF">SV7mr_42660</name>
</gene>
<evidence type="ECO:0000313" key="2">
    <source>
        <dbReference type="Proteomes" id="UP000315003"/>
    </source>
</evidence>
<sequence length="228" mass="25730">MYNGGARTNLFAPSIRLMILTFQFRSLPFDEIDAANEVAKWLRQGFTELDVIQDCGSLTRDDEALVQVVKASGDGHQILIQIASDSCNLATSSLAEESDASGNDLTQLHVTWLTWTDQVVLLITKASEQNQIAWHVSHQMEPELGIVLPGQPANDLVDNMMMSLQVAQSLAEIDIEEDSLDNESLEEFDERDEIDDDINLLSQQADDEQNWFNPLESEPKFIRFEEWD</sequence>
<organism evidence="1 2">
    <name type="scientific">Stieleria bergensis</name>
    <dbReference type="NCBI Taxonomy" id="2528025"/>
    <lineage>
        <taxon>Bacteria</taxon>
        <taxon>Pseudomonadati</taxon>
        <taxon>Planctomycetota</taxon>
        <taxon>Planctomycetia</taxon>
        <taxon>Pirellulales</taxon>
        <taxon>Pirellulaceae</taxon>
        <taxon>Stieleria</taxon>
    </lineage>
</organism>
<evidence type="ECO:0000313" key="1">
    <source>
        <dbReference type="EMBL" id="QDT61726.1"/>
    </source>
</evidence>
<accession>A0A517T004</accession>
<dbReference type="EMBL" id="CP036272">
    <property type="protein sequence ID" value="QDT61726.1"/>
    <property type="molecule type" value="Genomic_DNA"/>
</dbReference>
<protein>
    <submittedName>
        <fullName evidence="1">Uncharacterized protein</fullName>
    </submittedName>
</protein>
<dbReference type="Proteomes" id="UP000315003">
    <property type="component" value="Chromosome"/>
</dbReference>
<reference evidence="1 2" key="1">
    <citation type="submission" date="2019-02" db="EMBL/GenBank/DDBJ databases">
        <title>Deep-cultivation of Planctomycetes and their phenomic and genomic characterization uncovers novel biology.</title>
        <authorList>
            <person name="Wiegand S."/>
            <person name="Jogler M."/>
            <person name="Boedeker C."/>
            <person name="Pinto D."/>
            <person name="Vollmers J."/>
            <person name="Rivas-Marin E."/>
            <person name="Kohn T."/>
            <person name="Peeters S.H."/>
            <person name="Heuer A."/>
            <person name="Rast P."/>
            <person name="Oberbeckmann S."/>
            <person name="Bunk B."/>
            <person name="Jeske O."/>
            <person name="Meyerdierks A."/>
            <person name="Storesund J.E."/>
            <person name="Kallscheuer N."/>
            <person name="Luecker S."/>
            <person name="Lage O.M."/>
            <person name="Pohl T."/>
            <person name="Merkel B.J."/>
            <person name="Hornburger P."/>
            <person name="Mueller R.-W."/>
            <person name="Bruemmer F."/>
            <person name="Labrenz M."/>
            <person name="Spormann A.M."/>
            <person name="Op den Camp H."/>
            <person name="Overmann J."/>
            <person name="Amann R."/>
            <person name="Jetten M.S.M."/>
            <person name="Mascher T."/>
            <person name="Medema M.H."/>
            <person name="Devos D.P."/>
            <person name="Kaster A.-K."/>
            <person name="Ovreas L."/>
            <person name="Rohde M."/>
            <person name="Galperin M.Y."/>
            <person name="Jogler C."/>
        </authorList>
    </citation>
    <scope>NUCLEOTIDE SEQUENCE [LARGE SCALE GENOMIC DNA]</scope>
    <source>
        <strain evidence="1 2">SV_7m_r</strain>
    </source>
</reference>
<name>A0A517T004_9BACT</name>
<dbReference type="AlphaFoldDB" id="A0A517T004"/>
<proteinExistence type="predicted"/>
<keyword evidence="2" id="KW-1185">Reference proteome</keyword>